<dbReference type="PANTHER" id="PTHR13299:SF0">
    <property type="entry name" value="PEROXISOMAL MEMBRANE PROTEIN PEX16"/>
    <property type="match status" value="1"/>
</dbReference>
<dbReference type="GO" id="GO:0005778">
    <property type="term" value="C:peroxisomal membrane"/>
    <property type="evidence" value="ECO:0007669"/>
    <property type="project" value="UniProtKB-SubCell"/>
</dbReference>
<gene>
    <name evidence="4" type="ORF">SAPINGB_P005539</name>
</gene>
<evidence type="ECO:0000256" key="3">
    <source>
        <dbReference type="SAM" id="MobiDB-lite"/>
    </source>
</evidence>
<dbReference type="RefSeq" id="XP_031856144.1">
    <property type="nucleotide sequence ID" value="XM_032000253.1"/>
</dbReference>
<feature type="region of interest" description="Disordered" evidence="3">
    <location>
        <begin position="272"/>
        <end position="295"/>
    </location>
</feature>
<feature type="compositionally biased region" description="Low complexity" evidence="3">
    <location>
        <begin position="12"/>
        <end position="33"/>
    </location>
</feature>
<evidence type="ECO:0000313" key="5">
    <source>
        <dbReference type="Proteomes" id="UP000398389"/>
    </source>
</evidence>
<dbReference type="AlphaFoldDB" id="A0A5E8C2A6"/>
<evidence type="ECO:0000313" key="4">
    <source>
        <dbReference type="EMBL" id="VVT57110.1"/>
    </source>
</evidence>
<keyword evidence="2" id="KW-0962">Peroxisome biogenesis</keyword>
<name>A0A5E8C2A6_9ASCO</name>
<reference evidence="4 5" key="1">
    <citation type="submission" date="2019-09" db="EMBL/GenBank/DDBJ databases">
        <authorList>
            <person name="Brejova B."/>
        </authorList>
    </citation>
    <scope>NUCLEOTIDE SEQUENCE [LARGE SCALE GENOMIC DNA]</scope>
</reference>
<evidence type="ECO:0000256" key="2">
    <source>
        <dbReference type="RuleBase" id="RU365003"/>
    </source>
</evidence>
<dbReference type="GeneID" id="43584353"/>
<proteinExistence type="inferred from homology"/>
<keyword evidence="5" id="KW-1185">Reference proteome</keyword>
<feature type="compositionally biased region" description="Acidic residues" evidence="3">
    <location>
        <begin position="272"/>
        <end position="285"/>
    </location>
</feature>
<accession>A0A5E8C2A6</accession>
<dbReference type="Pfam" id="PF08610">
    <property type="entry name" value="Pex16"/>
    <property type="match status" value="2"/>
</dbReference>
<dbReference type="OrthoDB" id="2021143at2759"/>
<dbReference type="Proteomes" id="UP000398389">
    <property type="component" value="Unassembled WGS sequence"/>
</dbReference>
<feature type="region of interest" description="Disordered" evidence="3">
    <location>
        <begin position="1"/>
        <end position="36"/>
    </location>
</feature>
<protein>
    <recommendedName>
        <fullName evidence="2">Peroxisomal membrane protein PEX16</fullName>
    </recommendedName>
</protein>
<organism evidence="4 5">
    <name type="scientific">Magnusiomyces paraingens</name>
    <dbReference type="NCBI Taxonomy" id="2606893"/>
    <lineage>
        <taxon>Eukaryota</taxon>
        <taxon>Fungi</taxon>
        <taxon>Dikarya</taxon>
        <taxon>Ascomycota</taxon>
        <taxon>Saccharomycotina</taxon>
        <taxon>Dipodascomycetes</taxon>
        <taxon>Dipodascales</taxon>
        <taxon>Dipodascaceae</taxon>
        <taxon>Magnusiomyces</taxon>
    </lineage>
</organism>
<dbReference type="GO" id="GO:0007031">
    <property type="term" value="P:peroxisome organization"/>
    <property type="evidence" value="ECO:0007669"/>
    <property type="project" value="UniProtKB-KW"/>
</dbReference>
<dbReference type="EMBL" id="CABVLU010000004">
    <property type="protein sequence ID" value="VVT57110.1"/>
    <property type="molecule type" value="Genomic_DNA"/>
</dbReference>
<sequence length="448" mass="51267">MGSSTVQPPPQAQTQTQTQAHDQQQQDPQLPVPESRHQKWAHAYETFLLSNASKLANMESTIRSLSYLATGQMQNVEIVTETLYSMLQILGLYHDRIINNALQKLARKKSGALLGDPQALRPSMHNRYTQWAMNKSSVYKVLAVALTLLRNTELLWEMVGKHGFAVTILGTRISVGKTSGTDEAARDKNRWRTVLWIEAIKAALRLGLLAASHGRTVLSSPIPGRDVDTARIVRDRRGNFKVLDEDEVAEYQQREQQREMRRLAMDAEELAADDARELEEEEQKEEEERRRRNKGKGAWWRMPRVGLGLPDNPAAEDVDEFLERKVLSAEDVRGPEGLVRRLSPVGVAAEVIHLMRPLVYAFLVYQFSLQRRRRQQQQGQGQGVVKRVYGSWTPWVVGILMEYGARRLALKELRDQGLTKLESEEFKQRAGDYGWWLLRGGMYENWTR</sequence>
<dbReference type="InterPro" id="IPR013919">
    <property type="entry name" value="Pex16"/>
</dbReference>
<dbReference type="PANTHER" id="PTHR13299">
    <property type="entry name" value="PEROXISOMAL MEMBRANE PROTEIN PEX16"/>
    <property type="match status" value="1"/>
</dbReference>
<evidence type="ECO:0000256" key="1">
    <source>
        <dbReference type="ARBA" id="ARBA00009505"/>
    </source>
</evidence>
<keyword evidence="2" id="KW-0576">Peroxisome</keyword>
<comment type="similarity">
    <text evidence="1 2">Belongs to the peroxin-16 family.</text>
</comment>
<comment type="subcellular location">
    <subcellularLocation>
        <location evidence="2">Peroxisome membrane</location>
    </subcellularLocation>
</comment>